<organism evidence="3 4">
    <name type="scientific">Postia placenta MAD-698-R-SB12</name>
    <dbReference type="NCBI Taxonomy" id="670580"/>
    <lineage>
        <taxon>Eukaryota</taxon>
        <taxon>Fungi</taxon>
        <taxon>Dikarya</taxon>
        <taxon>Basidiomycota</taxon>
        <taxon>Agaricomycotina</taxon>
        <taxon>Agaricomycetes</taxon>
        <taxon>Polyporales</taxon>
        <taxon>Adustoporiaceae</taxon>
        <taxon>Rhodonia</taxon>
    </lineage>
</organism>
<dbReference type="GeneID" id="36327849"/>
<evidence type="ECO:0000256" key="2">
    <source>
        <dbReference type="SAM" id="MobiDB-lite"/>
    </source>
</evidence>
<gene>
    <name evidence="3" type="ORF">POSPLADRAFT_1076261</name>
</gene>
<keyword evidence="4" id="KW-1185">Reference proteome</keyword>
<reference evidence="3 4" key="1">
    <citation type="submission" date="2017-04" db="EMBL/GenBank/DDBJ databases">
        <title>Genome Sequence of the Model Brown-Rot Fungus Postia placenta SB12.</title>
        <authorList>
            <consortium name="DOE Joint Genome Institute"/>
            <person name="Gaskell J."/>
            <person name="Kersten P."/>
            <person name="Larrondo L.F."/>
            <person name="Canessa P."/>
            <person name="Martinez D."/>
            <person name="Hibbett D."/>
            <person name="Schmoll M."/>
            <person name="Kubicek C.P."/>
            <person name="Martinez A.T."/>
            <person name="Yadav J."/>
            <person name="Master E."/>
            <person name="Magnuson J.K."/>
            <person name="James T."/>
            <person name="Yaver D."/>
            <person name="Berka R."/>
            <person name="Labutti K."/>
            <person name="Lipzen A."/>
            <person name="Aerts A."/>
            <person name="Barry K."/>
            <person name="Henrissat B."/>
            <person name="Blanchette R."/>
            <person name="Grigoriev I."/>
            <person name="Cullen D."/>
        </authorList>
    </citation>
    <scope>NUCLEOTIDE SEQUENCE [LARGE SCALE GENOMIC DNA]</scope>
    <source>
        <strain evidence="3 4">MAD-698-R-SB12</strain>
    </source>
</reference>
<protein>
    <submittedName>
        <fullName evidence="3">Uncharacterized protein</fullName>
    </submittedName>
</protein>
<feature type="coiled-coil region" evidence="1">
    <location>
        <begin position="64"/>
        <end position="105"/>
    </location>
</feature>
<dbReference type="AlphaFoldDB" id="A0A1X6MNB9"/>
<dbReference type="STRING" id="670580.A0A1X6MNB9"/>
<keyword evidence="1" id="KW-0175">Coiled coil</keyword>
<feature type="region of interest" description="Disordered" evidence="2">
    <location>
        <begin position="439"/>
        <end position="476"/>
    </location>
</feature>
<evidence type="ECO:0000313" key="3">
    <source>
        <dbReference type="EMBL" id="OSX57818.1"/>
    </source>
</evidence>
<evidence type="ECO:0000256" key="1">
    <source>
        <dbReference type="SAM" id="Coils"/>
    </source>
</evidence>
<dbReference type="Proteomes" id="UP000194127">
    <property type="component" value="Unassembled WGS sequence"/>
</dbReference>
<sequence>MNSLWNFLDWILPSVRLSDDLEDPYYALTDDGFSVATRPRSHYASYDPRRDWTRDSLRDRDQRQRAAVQEREHDRQRIQALERENAALHQRLATLEHDLQSARQSVATFSLLSSPMPPTPASANTPQIYKPTPDSINESLMSSYMLAKRALHERNEEVASLKSFLSKTDEWSGAQLIQALRDLNSEIMQLAASVAEEFSPSLDRRVDLSRQSDRELVNSALGPIMTNLLATRDHVGDPTLVQFAIQAWEVCCVGRVLDAFCFGLPAEIDQFLSSVFERMHRIEPQPTTSRWRALTYMHARALLPPSPHAPGTPPSPFQALNETNLRGLLAILALSGCTDSRGVRRDPLRTRFGASIARISERTERIASVVKEGTMSGVFEITWVGSKGAGADGARRDKVERWFDWATMENVYAGHGSDRSKVLCTVEFGLACVRREGWTSTEDDSVEDDGRMDSTPRVNGHTTPVTNGNGRAAANGVKPEGVLTRSLLMKPKVLLESVADLV</sequence>
<dbReference type="EMBL" id="KZ110607">
    <property type="protein sequence ID" value="OSX57818.1"/>
    <property type="molecule type" value="Genomic_DNA"/>
</dbReference>
<name>A0A1X6MNB9_9APHY</name>
<feature type="compositionally biased region" description="Polar residues" evidence="2">
    <location>
        <begin position="456"/>
        <end position="469"/>
    </location>
</feature>
<evidence type="ECO:0000313" key="4">
    <source>
        <dbReference type="Proteomes" id="UP000194127"/>
    </source>
</evidence>
<dbReference type="RefSeq" id="XP_024334612.1">
    <property type="nucleotide sequence ID" value="XM_024482900.1"/>
</dbReference>
<dbReference type="OrthoDB" id="3222645at2759"/>
<proteinExistence type="predicted"/>
<accession>A0A1X6MNB9</accession>